<feature type="transmembrane region" description="Helical" evidence="2">
    <location>
        <begin position="541"/>
        <end position="563"/>
    </location>
</feature>
<name>A0A6A6U2F0_9PEZI</name>
<sequence length="751" mass="81114">MVQASIAHQGYWVDWSKGKVHGQTITLSNDKAHILIAFFATFVYIVGSNFWSIFCFVAHQIRSDALARDGLYHQRQTILRNSSGPLSTLINLGRISWAWKDRAALVWRRQTPFIILAAAHLAIWTAATLLSSRVALSGANGLVLLKGIENCGIWPELSTKGKTNVDSWAIQRQLLQESGNYAKPCYPGVAQALSYPDACSSQKAFASSNINYAITTNVPCPFPDPKMCRISEEGAVRITSTLINSNTHLGLNAGPQDQINLRHERTCSALPDTPQDGFLTITGTDVFEGVAYQVSYNFTDPPLSTIYSDAAGLSQSPYHFDYATVYANTTPAENATYSAADGLRPEFGDLDIAILTNTALYSGTFNDTLFGPIDNNGTLMGRSYSAFGCVTTYQFCNPLNGLCTRKGGWEDIGHAKDGSFHLWDDDGLTAIQHATITNIQTAASFAQLGNIFSGLQADALLASTQQGFSDSGQTYSTPLANNQTVREMEYWFAISLVALQQSFIAVPTNPSARPDTFFAANPAANSLCNMQAAPSDAYTSFSFLGLLLLLILGSFIILTNIFLPSIVSTIQRTRDIGSYRRLEWRTNALLPLLQSAFESRAIGTWSTNPSGIPTTLPYQKFHLPVPDRPYTSSSTTQGINSHGVTYGHSAINAPPNTASSPTDRAAIVAGLVPGTTTLVNGVRYTAVATSSGRARGESIGTVDPPLLVRRDGERPASWIMGEQGGSEEQSVGLLRRDSRGLGDASPPLPPL</sequence>
<evidence type="ECO:0000256" key="1">
    <source>
        <dbReference type="SAM" id="MobiDB-lite"/>
    </source>
</evidence>
<keyword evidence="2" id="KW-0472">Membrane</keyword>
<dbReference type="AlphaFoldDB" id="A0A6A6U2F0"/>
<dbReference type="EMBL" id="MU004240">
    <property type="protein sequence ID" value="KAF2665587.1"/>
    <property type="molecule type" value="Genomic_DNA"/>
</dbReference>
<dbReference type="OrthoDB" id="3540210at2759"/>
<keyword evidence="2" id="KW-1133">Transmembrane helix</keyword>
<keyword evidence="4" id="KW-1185">Reference proteome</keyword>
<accession>A0A6A6U2F0</accession>
<dbReference type="Proteomes" id="UP000799302">
    <property type="component" value="Unassembled WGS sequence"/>
</dbReference>
<evidence type="ECO:0000313" key="4">
    <source>
        <dbReference type="Proteomes" id="UP000799302"/>
    </source>
</evidence>
<gene>
    <name evidence="3" type="ORF">BT63DRAFT_442960</name>
</gene>
<reference evidence="3" key="1">
    <citation type="journal article" date="2020" name="Stud. Mycol.">
        <title>101 Dothideomycetes genomes: a test case for predicting lifestyles and emergence of pathogens.</title>
        <authorList>
            <person name="Haridas S."/>
            <person name="Albert R."/>
            <person name="Binder M."/>
            <person name="Bloem J."/>
            <person name="Labutti K."/>
            <person name="Salamov A."/>
            <person name="Andreopoulos B."/>
            <person name="Baker S."/>
            <person name="Barry K."/>
            <person name="Bills G."/>
            <person name="Bluhm B."/>
            <person name="Cannon C."/>
            <person name="Castanera R."/>
            <person name="Culley D."/>
            <person name="Daum C."/>
            <person name="Ezra D."/>
            <person name="Gonzalez J."/>
            <person name="Henrissat B."/>
            <person name="Kuo A."/>
            <person name="Liang C."/>
            <person name="Lipzen A."/>
            <person name="Lutzoni F."/>
            <person name="Magnuson J."/>
            <person name="Mondo S."/>
            <person name="Nolan M."/>
            <person name="Ohm R."/>
            <person name="Pangilinan J."/>
            <person name="Park H.-J."/>
            <person name="Ramirez L."/>
            <person name="Alfaro M."/>
            <person name="Sun H."/>
            <person name="Tritt A."/>
            <person name="Yoshinaga Y."/>
            <person name="Zwiers L.-H."/>
            <person name="Turgeon B."/>
            <person name="Goodwin S."/>
            <person name="Spatafora J."/>
            <person name="Crous P."/>
            <person name="Grigoriev I."/>
        </authorList>
    </citation>
    <scope>NUCLEOTIDE SEQUENCE</scope>
    <source>
        <strain evidence="3">CBS 115976</strain>
    </source>
</reference>
<feature type="transmembrane region" description="Helical" evidence="2">
    <location>
        <begin position="34"/>
        <end position="58"/>
    </location>
</feature>
<protein>
    <submittedName>
        <fullName evidence="3">Uncharacterized protein</fullName>
    </submittedName>
</protein>
<feature type="region of interest" description="Disordered" evidence="1">
    <location>
        <begin position="717"/>
        <end position="751"/>
    </location>
</feature>
<keyword evidence="2" id="KW-0812">Transmembrane</keyword>
<proteinExistence type="predicted"/>
<organism evidence="3 4">
    <name type="scientific">Microthyrium microscopicum</name>
    <dbReference type="NCBI Taxonomy" id="703497"/>
    <lineage>
        <taxon>Eukaryota</taxon>
        <taxon>Fungi</taxon>
        <taxon>Dikarya</taxon>
        <taxon>Ascomycota</taxon>
        <taxon>Pezizomycotina</taxon>
        <taxon>Dothideomycetes</taxon>
        <taxon>Dothideomycetes incertae sedis</taxon>
        <taxon>Microthyriales</taxon>
        <taxon>Microthyriaceae</taxon>
        <taxon>Microthyrium</taxon>
    </lineage>
</organism>
<feature type="transmembrane region" description="Helical" evidence="2">
    <location>
        <begin position="112"/>
        <end position="130"/>
    </location>
</feature>
<evidence type="ECO:0000256" key="2">
    <source>
        <dbReference type="SAM" id="Phobius"/>
    </source>
</evidence>
<evidence type="ECO:0000313" key="3">
    <source>
        <dbReference type="EMBL" id="KAF2665587.1"/>
    </source>
</evidence>